<keyword evidence="4" id="KW-0456">Lyase</keyword>
<dbReference type="AlphaFoldDB" id="A0A1B1Y2H6"/>
<evidence type="ECO:0000256" key="4">
    <source>
        <dbReference type="ARBA" id="ARBA00023239"/>
    </source>
</evidence>
<dbReference type="Pfam" id="PF16889">
    <property type="entry name" value="Hepar_II_III_N"/>
    <property type="match status" value="1"/>
</dbReference>
<gene>
    <name evidence="7" type="ORF">AXE80_01095</name>
</gene>
<evidence type="ECO:0000259" key="6">
    <source>
        <dbReference type="Pfam" id="PF16889"/>
    </source>
</evidence>
<evidence type="ECO:0000313" key="8">
    <source>
        <dbReference type="Proteomes" id="UP000092967"/>
    </source>
</evidence>
<proteinExistence type="predicted"/>
<evidence type="ECO:0000256" key="1">
    <source>
        <dbReference type="ARBA" id="ARBA00004418"/>
    </source>
</evidence>
<organism evidence="7 8">
    <name type="scientific">Wenyingzhuangia fucanilytica</name>
    <dbReference type="NCBI Taxonomy" id="1790137"/>
    <lineage>
        <taxon>Bacteria</taxon>
        <taxon>Pseudomonadati</taxon>
        <taxon>Bacteroidota</taxon>
        <taxon>Flavobacteriia</taxon>
        <taxon>Flavobacteriales</taxon>
        <taxon>Flavobacteriaceae</taxon>
        <taxon>Wenyingzhuangia</taxon>
    </lineage>
</organism>
<dbReference type="EMBL" id="CP014224">
    <property type="protein sequence ID" value="ANW94971.1"/>
    <property type="molecule type" value="Genomic_DNA"/>
</dbReference>
<dbReference type="Pfam" id="PF07940">
    <property type="entry name" value="Hepar_II_III_C"/>
    <property type="match status" value="1"/>
</dbReference>
<keyword evidence="3" id="KW-0574">Periplasm</keyword>
<dbReference type="SUPFAM" id="SSF48230">
    <property type="entry name" value="Chondroitin AC/alginate lyase"/>
    <property type="match status" value="1"/>
</dbReference>
<evidence type="ECO:0000313" key="7">
    <source>
        <dbReference type="EMBL" id="ANW94971.1"/>
    </source>
</evidence>
<evidence type="ECO:0000259" key="5">
    <source>
        <dbReference type="Pfam" id="PF07940"/>
    </source>
</evidence>
<dbReference type="InterPro" id="IPR031680">
    <property type="entry name" value="Hepar_II_III_N"/>
</dbReference>
<comment type="subcellular location">
    <subcellularLocation>
        <location evidence="1">Periplasm</location>
    </subcellularLocation>
</comment>
<dbReference type="KEGG" id="wfu:AXE80_01095"/>
<name>A0A1B1Y2H6_9FLAO</name>
<keyword evidence="2" id="KW-0732">Signal</keyword>
<evidence type="ECO:0000256" key="2">
    <source>
        <dbReference type="ARBA" id="ARBA00022729"/>
    </source>
</evidence>
<protein>
    <submittedName>
        <fullName evidence="7">Uncharacterized protein</fullName>
    </submittedName>
</protein>
<dbReference type="STRING" id="1790137.AXE80_01095"/>
<dbReference type="GO" id="GO:0016829">
    <property type="term" value="F:lyase activity"/>
    <property type="evidence" value="ECO:0007669"/>
    <property type="project" value="UniProtKB-KW"/>
</dbReference>
<dbReference type="InterPro" id="IPR012480">
    <property type="entry name" value="Hepar_II_III_C"/>
</dbReference>
<dbReference type="InterPro" id="IPR008929">
    <property type="entry name" value="Chondroitin_lyas"/>
</dbReference>
<evidence type="ECO:0000256" key="3">
    <source>
        <dbReference type="ARBA" id="ARBA00022764"/>
    </source>
</evidence>
<dbReference type="Gene3D" id="2.70.98.70">
    <property type="match status" value="1"/>
</dbReference>
<dbReference type="PANTHER" id="PTHR39210">
    <property type="entry name" value="HEPARIN-SULFATE LYASE"/>
    <property type="match status" value="1"/>
</dbReference>
<reference evidence="7 8" key="1">
    <citation type="submission" date="2016-02" db="EMBL/GenBank/DDBJ databases">
        <authorList>
            <person name="Wen L."/>
            <person name="He K."/>
            <person name="Yang H."/>
        </authorList>
    </citation>
    <scope>NUCLEOTIDE SEQUENCE [LARGE SCALE GENOMIC DNA]</scope>
    <source>
        <strain evidence="7 8">CZ1127</strain>
    </source>
</reference>
<dbReference type="GO" id="GO:0042597">
    <property type="term" value="C:periplasmic space"/>
    <property type="evidence" value="ECO:0007669"/>
    <property type="project" value="UniProtKB-SubCell"/>
</dbReference>
<dbReference type="Gene3D" id="1.50.10.100">
    <property type="entry name" value="Chondroitin AC/alginate lyase"/>
    <property type="match status" value="1"/>
</dbReference>
<keyword evidence="8" id="KW-1185">Reference proteome</keyword>
<feature type="domain" description="Heparin-sulfate lyase N-terminal" evidence="6">
    <location>
        <begin position="140"/>
        <end position="288"/>
    </location>
</feature>
<dbReference type="OrthoDB" id="7335480at2"/>
<accession>A0A1B1Y2H6</accession>
<feature type="domain" description="Heparinase II/III-like C-terminal" evidence="5">
    <location>
        <begin position="309"/>
        <end position="521"/>
    </location>
</feature>
<dbReference type="Proteomes" id="UP000092967">
    <property type="component" value="Chromosome"/>
</dbReference>
<sequence length="529" mass="61979">MDRSKIKLLIHTIKYLKPIQIYYRLYYFVRNRFFKKKYSKKLQEENYTIVWKDDLSNVNSYLGKNVFSFLNVNKGFDSEIDWNIQEYGKLWVYNLNYFDFLNQANTDIDEGKRLILDFIYQDHKLKDALEPYPISLRGMNWIKFLSKNNIHNKEIDQALYNHYQILTHNLEYHLLGNHLLENGFSLLFGACYFKDEQLYKQAKKILVDELEEQILQDGGHFELSPMYHQIILHRILDGINLMKLNPGRVIEESIKLLFKEKAEKMLSWLSEVTFENGNIPMVNDSAHNIAMSSIDLFKYADSLGLNIGSVNLDDSGYRKKKIGVFELFMDVGDIKPTYQPGHTHSDTFNFELFVYGKPFIVDTGTSTYESNSRRELERGTTAHNTVTIGGVEQTQVWGGFRVAKRAKILSLKESLNEIESTHNGYEALGVLHTRNFLYNENEIVVLDKLTRNTSLIQQAHFHFHPDYKEFTVVENEIIFKNGEIRIKFEEEILDINKETYQYAIGFNKTVTSSKVVVQFSKEIKTIIQK</sequence>
<dbReference type="PANTHER" id="PTHR39210:SF1">
    <property type="entry name" value="HEPARIN-SULFATE LYASE"/>
    <property type="match status" value="1"/>
</dbReference>